<proteinExistence type="predicted"/>
<dbReference type="Pfam" id="PF00884">
    <property type="entry name" value="Sulfatase"/>
    <property type="match status" value="1"/>
</dbReference>
<evidence type="ECO:0000313" key="2">
    <source>
        <dbReference type="EMBL" id="MYD91052.1"/>
    </source>
</evidence>
<dbReference type="InterPro" id="IPR017850">
    <property type="entry name" value="Alkaline_phosphatase_core_sf"/>
</dbReference>
<name>A0A6B1DWN1_9CHLR</name>
<keyword evidence="2" id="KW-0808">Transferase</keyword>
<sequence>MNIIVVIADTFRYDNIYPLGRGAVGGPHLEAFARQSVSLSNFYTGSFPTIPQRTDFTTGRVGWPWYPWQSLLRSGRNHLPRLLAPHGYVSQLIGDCPHLIKAQFDLGFTGFHQVRGQEGDTHFLRLNHEIREVIPPDKTRPGSHFRDHNLADLHRWINQYYQRESQTFAYRTASLTEEWLEENYLQDPFFLWVDFFDPHEPWDPPEYLVRKYDDSGYDGPPLIHPNYGRADVYTDAELSNLRAHYLAEAFLVDRSVGRILQKIEDLDLFDKSIVIFMSDHGMSTGEHNRTGKSNIGTGDSRYWPIFPEVAHCPFIIRAPQLLQDTAVSSYIQPCDILPTLAELVDLNLNYEDPIHGRSFAGPLRGEADPNPRTFAVTASFSVPADGSVADRSTTPVVYSDEWIYVPIGMEGETALFDRRADPMAESNVAADHPGTARAMQDLLNRYLADLDAPERAVKAVQPLAQG</sequence>
<dbReference type="InterPro" id="IPR000917">
    <property type="entry name" value="Sulfatase_N"/>
</dbReference>
<gene>
    <name evidence="2" type="ORF">F4Y08_12080</name>
</gene>
<accession>A0A6B1DWN1</accession>
<evidence type="ECO:0000259" key="1">
    <source>
        <dbReference type="Pfam" id="PF00884"/>
    </source>
</evidence>
<keyword evidence="2" id="KW-0378">Hydrolase</keyword>
<dbReference type="InterPro" id="IPR052701">
    <property type="entry name" value="GAG_Ulvan_Degrading_Sulfatases"/>
</dbReference>
<protein>
    <submittedName>
        <fullName evidence="2">Sulfatase-like hydrolase/transferase</fullName>
    </submittedName>
</protein>
<dbReference type="SUPFAM" id="SSF53649">
    <property type="entry name" value="Alkaline phosphatase-like"/>
    <property type="match status" value="1"/>
</dbReference>
<dbReference type="PANTHER" id="PTHR43751:SF3">
    <property type="entry name" value="SULFATASE N-TERMINAL DOMAIN-CONTAINING PROTEIN"/>
    <property type="match status" value="1"/>
</dbReference>
<dbReference type="Gene3D" id="3.40.720.10">
    <property type="entry name" value="Alkaline Phosphatase, subunit A"/>
    <property type="match status" value="1"/>
</dbReference>
<feature type="domain" description="Sulfatase N-terminal" evidence="1">
    <location>
        <begin position="2"/>
        <end position="345"/>
    </location>
</feature>
<dbReference type="CDD" id="cd16148">
    <property type="entry name" value="sulfatase_like"/>
    <property type="match status" value="1"/>
</dbReference>
<reference evidence="2" key="1">
    <citation type="submission" date="2019-09" db="EMBL/GenBank/DDBJ databases">
        <title>Characterisation of the sponge microbiome using genome-centric metagenomics.</title>
        <authorList>
            <person name="Engelberts J.P."/>
            <person name="Robbins S.J."/>
            <person name="De Goeij J.M."/>
            <person name="Aranda M."/>
            <person name="Bell S.C."/>
            <person name="Webster N.S."/>
        </authorList>
    </citation>
    <scope>NUCLEOTIDE SEQUENCE</scope>
    <source>
        <strain evidence="2">SB0662_bin_9</strain>
    </source>
</reference>
<dbReference type="PANTHER" id="PTHR43751">
    <property type="entry name" value="SULFATASE"/>
    <property type="match status" value="1"/>
</dbReference>
<dbReference type="GO" id="GO:0016787">
    <property type="term" value="F:hydrolase activity"/>
    <property type="evidence" value="ECO:0007669"/>
    <property type="project" value="UniProtKB-KW"/>
</dbReference>
<organism evidence="2">
    <name type="scientific">Caldilineaceae bacterium SB0662_bin_9</name>
    <dbReference type="NCBI Taxonomy" id="2605258"/>
    <lineage>
        <taxon>Bacteria</taxon>
        <taxon>Bacillati</taxon>
        <taxon>Chloroflexota</taxon>
        <taxon>Caldilineae</taxon>
        <taxon>Caldilineales</taxon>
        <taxon>Caldilineaceae</taxon>
    </lineage>
</organism>
<dbReference type="AlphaFoldDB" id="A0A6B1DWN1"/>
<comment type="caution">
    <text evidence="2">The sequence shown here is derived from an EMBL/GenBank/DDBJ whole genome shotgun (WGS) entry which is preliminary data.</text>
</comment>
<dbReference type="GO" id="GO:0016740">
    <property type="term" value="F:transferase activity"/>
    <property type="evidence" value="ECO:0007669"/>
    <property type="project" value="UniProtKB-KW"/>
</dbReference>
<dbReference type="EMBL" id="VXPY01000085">
    <property type="protein sequence ID" value="MYD91052.1"/>
    <property type="molecule type" value="Genomic_DNA"/>
</dbReference>